<accession>A0A7Y0HH39</accession>
<dbReference type="Proteomes" id="UP000539372">
    <property type="component" value="Unassembled WGS sequence"/>
</dbReference>
<keyword evidence="3" id="KW-1185">Reference proteome</keyword>
<keyword evidence="1" id="KW-0812">Transmembrane</keyword>
<evidence type="ECO:0000313" key="2">
    <source>
        <dbReference type="EMBL" id="NMM45562.1"/>
    </source>
</evidence>
<evidence type="ECO:0000313" key="3">
    <source>
        <dbReference type="Proteomes" id="UP000539372"/>
    </source>
</evidence>
<feature type="transmembrane region" description="Helical" evidence="1">
    <location>
        <begin position="58"/>
        <end position="79"/>
    </location>
</feature>
<sequence>MTSPYLNRPRRELKDALQDRGLDGAWLDARQKLADASTASPTLATVPARRSRRRVSRVAVVVGIAFLLGMMALGTTTLFDTAPTEVASEPEIENLMDIAPAAGPPATDSALDPQSAVVLPAMFGKLPDSGTLDPSPK</sequence>
<keyword evidence="1" id="KW-1133">Transmembrane helix</keyword>
<proteinExistence type="predicted"/>
<organism evidence="2 3">
    <name type="scientific">Pacificispira spongiicola</name>
    <dbReference type="NCBI Taxonomy" id="2729598"/>
    <lineage>
        <taxon>Bacteria</taxon>
        <taxon>Pseudomonadati</taxon>
        <taxon>Pseudomonadota</taxon>
        <taxon>Alphaproteobacteria</taxon>
        <taxon>Rhodospirillales</taxon>
        <taxon>Rhodospirillaceae</taxon>
        <taxon>Pacificispira</taxon>
    </lineage>
</organism>
<keyword evidence="1" id="KW-0472">Membrane</keyword>
<evidence type="ECO:0000256" key="1">
    <source>
        <dbReference type="SAM" id="Phobius"/>
    </source>
</evidence>
<dbReference type="AlphaFoldDB" id="A0A7Y0HH39"/>
<gene>
    <name evidence="2" type="ORF">HH303_13790</name>
</gene>
<dbReference type="RefSeq" id="WP_169625950.1">
    <property type="nucleotide sequence ID" value="NZ_JABBNT010000004.1"/>
</dbReference>
<dbReference type="EMBL" id="JABBNT010000004">
    <property type="protein sequence ID" value="NMM45562.1"/>
    <property type="molecule type" value="Genomic_DNA"/>
</dbReference>
<protein>
    <submittedName>
        <fullName evidence="2">Uncharacterized protein</fullName>
    </submittedName>
</protein>
<reference evidence="2 3" key="1">
    <citation type="submission" date="2020-04" db="EMBL/GenBank/DDBJ databases">
        <title>Rhodospirillaceae bacterium KN72 isolated from deep sea.</title>
        <authorList>
            <person name="Zhang D.-C."/>
        </authorList>
    </citation>
    <scope>NUCLEOTIDE SEQUENCE [LARGE SCALE GENOMIC DNA]</scope>
    <source>
        <strain evidence="2 3">KN72</strain>
    </source>
</reference>
<comment type="caution">
    <text evidence="2">The sequence shown here is derived from an EMBL/GenBank/DDBJ whole genome shotgun (WGS) entry which is preliminary data.</text>
</comment>
<name>A0A7Y0HH39_9PROT</name>